<dbReference type="Gene3D" id="3.40.50.300">
    <property type="entry name" value="P-loop containing nucleotide triphosphate hydrolases"/>
    <property type="match status" value="1"/>
</dbReference>
<evidence type="ECO:0000313" key="1">
    <source>
        <dbReference type="EMBL" id="PRW62531.1"/>
    </source>
</evidence>
<proteinExistence type="predicted"/>
<protein>
    <recommendedName>
        <fullName evidence="3">Zeta toxin</fullName>
    </recommendedName>
</protein>
<dbReference type="STRING" id="1050202.GCA_000384035_02299"/>
<name>A0A2T0GTV7_ACTMO</name>
<dbReference type="RefSeq" id="WP_106114571.1">
    <property type="nucleotide sequence ID" value="NZ_PVSR01000030.1"/>
</dbReference>
<sequence>MDGGGDVGAAPARRVGIRLAPRELLVVAGLPGAGKSTALRALTSSVPVTVLDSEGVYRVLSARSGLPHRVLRCVVHPVHYVRTVLCCARVRGPVVVHVPATRVLARLALLGLAAATGRTATLVWVDVPPGLALAGQRARGRMIKARSFVRHVRRARRTRRVMLAPTTPAGWRGVHVVTRADIAEGIHLIPLG</sequence>
<comment type="caution">
    <text evidence="1">The sequence shown here is derived from an EMBL/GenBank/DDBJ whole genome shotgun (WGS) entry which is preliminary data.</text>
</comment>
<accession>A0A2T0GTV7</accession>
<reference evidence="1 2" key="1">
    <citation type="submission" date="2018-03" db="EMBL/GenBank/DDBJ databases">
        <title>Actinopolyspora mortivallis from Sahara, screening for active biomolecules.</title>
        <authorList>
            <person name="Selama O."/>
            <person name="Wellington E.M.H."/>
            <person name="Hacene H."/>
        </authorList>
    </citation>
    <scope>NUCLEOTIDE SEQUENCE [LARGE SCALE GENOMIC DNA]</scope>
    <source>
        <strain evidence="1 2">M5A</strain>
    </source>
</reference>
<dbReference type="AlphaFoldDB" id="A0A2T0GTV7"/>
<dbReference type="Proteomes" id="UP000239352">
    <property type="component" value="Unassembled WGS sequence"/>
</dbReference>
<organism evidence="1 2">
    <name type="scientific">Actinopolyspora mortivallis</name>
    <dbReference type="NCBI Taxonomy" id="33906"/>
    <lineage>
        <taxon>Bacteria</taxon>
        <taxon>Bacillati</taxon>
        <taxon>Actinomycetota</taxon>
        <taxon>Actinomycetes</taxon>
        <taxon>Actinopolysporales</taxon>
        <taxon>Actinopolysporaceae</taxon>
        <taxon>Actinopolyspora</taxon>
    </lineage>
</organism>
<dbReference type="SUPFAM" id="SSF52540">
    <property type="entry name" value="P-loop containing nucleoside triphosphate hydrolases"/>
    <property type="match status" value="1"/>
</dbReference>
<dbReference type="Pfam" id="PF13671">
    <property type="entry name" value="AAA_33"/>
    <property type="match status" value="1"/>
</dbReference>
<dbReference type="EMBL" id="PVSR01000030">
    <property type="protein sequence ID" value="PRW62531.1"/>
    <property type="molecule type" value="Genomic_DNA"/>
</dbReference>
<dbReference type="InterPro" id="IPR027417">
    <property type="entry name" value="P-loop_NTPase"/>
</dbReference>
<keyword evidence="2" id="KW-1185">Reference proteome</keyword>
<evidence type="ECO:0008006" key="3">
    <source>
        <dbReference type="Google" id="ProtNLM"/>
    </source>
</evidence>
<evidence type="ECO:0000313" key="2">
    <source>
        <dbReference type="Proteomes" id="UP000239352"/>
    </source>
</evidence>
<dbReference type="InParanoid" id="A0A2T0GTV7"/>
<gene>
    <name evidence="1" type="ORF">CEP50_14970</name>
</gene>